<dbReference type="PANTHER" id="PTHR43775:SF29">
    <property type="entry name" value="ASPERFURANONE POLYKETIDE SYNTHASE AFOG-RELATED"/>
    <property type="match status" value="1"/>
</dbReference>
<accession>A0A1V6NZM7</accession>
<dbReference type="InterPro" id="IPR014030">
    <property type="entry name" value="Ketoacyl_synth_N"/>
</dbReference>
<sequence>MPPFLINGVTGDGDAPDALEPVAVVGLATRFPQAASTERLWELLLQARSTWSSIPKERFNAAAFYHPDPEHGGTFHVQGGHYLAEDPSYFDGSFFNITKNELLTLDPQQRLVMENVFHALENSGISLADALGSNTSVFVSGFNHDYLGILNSDPETTMKYKPTGVTNAILSNRVSWFFDFKGPSMTIDTACSSSLVALHLAVQSLRARESNMALVSGVSILENPVETIGMSHHGLLGAQGRSFSFDARAEGYARGEGVGTVVLKPLSVAVRDGDTIRAVIRETGVNQDGRTPGITVPSAEAQERLIREVYWRAGLDLEQTRFVEAHGTGTATGDPIEAGALARAFKCRRDGPLYIGTIKSTIGHLEGGSGVASLIKSILILESGIIPPNFDLQQVNPKVPAADWNIVFPTNNTPWPSSGLRRISVNSFGIGGTNAHCVLDDAYHFLNQRRIPAAHNTTMSIPKLATPRGRLLLSQLSDNEMDYSRSSSADESDYSVGSGTFIDTPASDVFCPSPVLGSLNPYTSLMNVPQLFMLTAFDEDGIKRNASAYAQYLDRKTDRRNTIDRVLDDLSFTLSNRRSSFPWKSIVTASTSRELARNLSESIFTKPVRSTHAPEISFVFTGQGAQYQAMGRALLTYSVFLESLEEASDYMRRLGSPWSLLDELLAERKAPRVNLPEIAHPLCTALQVAIVDLLASWGVFPKRVIGHSSGEIAAAYCAGKISRQGAWKVAYYRGYVSSKQLSANGAMMAVGLGSSQLEPYLELVRQNGNGELIIACYNSPKNNTVSGDEALIDALKELLDNDGVFSRKLNVKNAYHSAHMVAIAEGYLQLMGNILLGSRLAVPHVVHMVSTVTGEEVVNEHLTGQYWVDNMVSPVRFTTALTTMSSRSSVAGGGMTHIVEIGPHSTLQSAIKETIGLNKNRSAIKYLAVLKRNDYSLDVFLSTVGFLAASGCSINLHKVNLASRSNRKPCKMLVDLPPYAFNHTEKVLYESRLSRNVRHRKFPRHDLFGAPVADWDANAPRWRQFVRLNENPWLRDHMVTGNYVYPGVGYLVMAVEASRQLAGEKEINGFQLRRVSIRRALIIPDTKQGIEVSLSMTTAENSSESRLWRRFQISSYNESSDEWTEHCSGYIHVELTSPPDPVDNDREKIDEARSWKADLKQAHETCTRSMNFNATYNNLQAAGLNFGPLFRNLANVRSSGSRMGSMTGTVTVPEIAESMPKQYMHAHLIHPATMDSMIHMMIAAVLDHTGTSSLQKIRLPTYIRDMWVSANLNSRPRHKFTGHASVTITASDKFEGEIRILDEESMENRIRMDGIELTPLESGLAEDSERRICTAIEWKPDVHFLNSKTACALSSIGNVDHDQNRYWVKRLQLATMLYVTDALAELNGLDVTTLSLHMRRFWDWMNHTQDQLTRDKMSHLPYAEFNEVARDYALKQSVFEEVEAHSAEGAITARMGRNVALVMRQEVDPLHLMFGQDAVMEGVYKEGLHLYNLPRHLQSHLSLLRHQHSELNILEIGGGTGSFTAEVLKVLAPESDATRGSIAHYTFTDISSGFFERAKQRFQPWGDIISFQSLNIERSAVDQGFQAGNYDLIFAGNVIHATANLHTALGNLRSLLRPGGQLIMQEGIRQDFLWYPLVFGQLPGWWLGGEPMRQWCPYIPTTEWNAILTESGFSGVDIEYPSSTQEDLSWQSILVSTATDSKFKPPRNIYILSSGSPVTADAIRILRQMFPLIEGGPNVVIADPSEIDEVFSQDALYLSLLDLERGFLSEIDERQYMALRKILMECQNMLWVTPDPRDEPFANMSMGLLRTVRWERDADGSNIVSLSVDRSKEVPPSNLAISIRKIIERQFLEQNDNDRHAEYLLRDDIVHIGRLCDWEKAHDFLAMKVSNVAPELKRLGDLDRPIELVSGRNDLHWITDDSHKSPLGDTEIEVEVRAVGLNSELGAAKLSNEASGVVRKTGIEVEGFSPGDRVVFMSADSSCFRTLARVDQELAVRQSEKVPFEVAAGIPWSYVAALYGLGDVARLSEDDTVLIHSGASVLGQAAVQYAKMIGAEIYTTVSTVEDRAFITSEYGISDDHVFSSEDLSFAKGIMRSTKGAGVDVVFNDLTGEALQESLGCIAPFGRFIEASSKTARNNFMIELAPLRRNVTMASIDMPLLIKQRPKLVQRLLVETLELFSGGKISQGRPMTVVDFTHIKEGVQALRDNQKPGKIVFVPEPSNVIPVAPDVGYPYQFDSTASYLLAGGLGGLGRSIAQWMAARGARNLIFLSRSGQVTKSVEEMIADLKSVGCNAHIFRCDVADADRLRAVVNECSTSLPPIKGCIQGSMVLRDGAFASMSFEDWQGAISPKVQGSWNLHQTLPQDLDFFVMLSSVAGIFGNRGQSNYAAGNTFQDALAAFRTSQGLSASTINLGSVSNVGWVAENRSSMRTHTATLFEHLREDEIHNAIEFLIDTRYQKTDHNALPRSQLVLGLPTAHMCQQNGIPPPKYLNYSLFTHLRTTATAKATETNEQKTISTAALLAASNKDDAVTVVSNGLVKRLSTLLDIPSSEVDAHKFGFGAIDSLVAMEFRSWIVKELKAEVSLLDIMGAQNIQGLSEKIAQTSRLVGDS</sequence>
<dbReference type="GO" id="GO:1901336">
    <property type="term" value="P:lactone biosynthetic process"/>
    <property type="evidence" value="ECO:0007669"/>
    <property type="project" value="UniProtKB-ARBA"/>
</dbReference>
<proteinExistence type="predicted"/>
<dbReference type="InterPro" id="IPR009081">
    <property type="entry name" value="PP-bd_ACP"/>
</dbReference>
<dbReference type="Gene3D" id="3.90.180.10">
    <property type="entry name" value="Medium-chain alcohol dehydrogenases, catalytic domain"/>
    <property type="match status" value="1"/>
</dbReference>
<keyword evidence="7" id="KW-0012">Acyltransferase</keyword>
<dbReference type="InterPro" id="IPR049900">
    <property type="entry name" value="PKS_mFAS_DH"/>
</dbReference>
<dbReference type="InterPro" id="IPR013217">
    <property type="entry name" value="Methyltransf_12"/>
</dbReference>
<dbReference type="SUPFAM" id="SSF51735">
    <property type="entry name" value="NAD(P)-binding Rossmann-fold domains"/>
    <property type="match status" value="2"/>
</dbReference>
<evidence type="ECO:0000256" key="7">
    <source>
        <dbReference type="ARBA" id="ARBA00023315"/>
    </source>
</evidence>
<evidence type="ECO:0000256" key="8">
    <source>
        <dbReference type="PROSITE-ProRule" id="PRU01363"/>
    </source>
</evidence>
<dbReference type="InterPro" id="IPR020843">
    <property type="entry name" value="ER"/>
</dbReference>
<dbReference type="STRING" id="69771.A0A1V6NZM7"/>
<dbReference type="Pfam" id="PF14765">
    <property type="entry name" value="PS-DH"/>
    <property type="match status" value="1"/>
</dbReference>
<dbReference type="PROSITE" id="PS50075">
    <property type="entry name" value="CARRIER"/>
    <property type="match status" value="1"/>
</dbReference>
<dbReference type="OMA" id="KNAYHSA"/>
<keyword evidence="3" id="KW-0808">Transferase</keyword>
<evidence type="ECO:0000259" key="9">
    <source>
        <dbReference type="PROSITE" id="PS50075"/>
    </source>
</evidence>
<feature type="region of interest" description="C-terminal hotdog fold" evidence="8">
    <location>
        <begin position="1167"/>
        <end position="1326"/>
    </location>
</feature>
<keyword evidence="13" id="KW-1185">Reference proteome</keyword>
<evidence type="ECO:0000259" key="11">
    <source>
        <dbReference type="PROSITE" id="PS52019"/>
    </source>
</evidence>
<reference evidence="13" key="1">
    <citation type="journal article" date="2017" name="Nat. Microbiol.">
        <title>Global analysis of biosynthetic gene clusters reveals vast potential of secondary metabolite production in Penicillium species.</title>
        <authorList>
            <person name="Nielsen J.C."/>
            <person name="Grijseels S."/>
            <person name="Prigent S."/>
            <person name="Ji B."/>
            <person name="Dainat J."/>
            <person name="Nielsen K.F."/>
            <person name="Frisvad J.C."/>
            <person name="Workman M."/>
            <person name="Nielsen J."/>
        </authorList>
    </citation>
    <scope>NUCLEOTIDE SEQUENCE [LARGE SCALE GENOMIC DNA]</scope>
    <source>
        <strain evidence="13">IBT 11843</strain>
    </source>
</reference>
<dbReference type="InterPro" id="IPR013968">
    <property type="entry name" value="PKS_KR"/>
</dbReference>
<dbReference type="SUPFAM" id="SSF53901">
    <property type="entry name" value="Thiolase-like"/>
    <property type="match status" value="1"/>
</dbReference>
<feature type="active site" description="Proton acceptor; for dehydratase activity" evidence="8">
    <location>
        <position position="1037"/>
    </location>
</feature>
<dbReference type="SMART" id="SM00825">
    <property type="entry name" value="PKS_KS"/>
    <property type="match status" value="1"/>
</dbReference>
<evidence type="ECO:0000313" key="12">
    <source>
        <dbReference type="EMBL" id="OQD70173.1"/>
    </source>
</evidence>
<keyword evidence="5" id="KW-0560">Oxidoreductase</keyword>
<dbReference type="Pfam" id="PF00550">
    <property type="entry name" value="PP-binding"/>
    <property type="match status" value="1"/>
</dbReference>
<dbReference type="Pfam" id="PF16197">
    <property type="entry name" value="KAsynt_C_assoc"/>
    <property type="match status" value="1"/>
</dbReference>
<dbReference type="Pfam" id="PF00109">
    <property type="entry name" value="ketoacyl-synt"/>
    <property type="match status" value="1"/>
</dbReference>
<feature type="active site" description="Proton donor; for dehydratase activity" evidence="8">
    <location>
        <position position="1235"/>
    </location>
</feature>
<dbReference type="CDD" id="cd02440">
    <property type="entry name" value="AdoMet_MTases"/>
    <property type="match status" value="1"/>
</dbReference>
<dbReference type="SUPFAM" id="SSF52151">
    <property type="entry name" value="FabD/lysophospholipase-like"/>
    <property type="match status" value="1"/>
</dbReference>
<dbReference type="Gene3D" id="3.40.366.10">
    <property type="entry name" value="Malonyl-Coenzyme A Acyl Carrier Protein, domain 2"/>
    <property type="match status" value="1"/>
</dbReference>
<dbReference type="PROSITE" id="PS52004">
    <property type="entry name" value="KS3_2"/>
    <property type="match status" value="1"/>
</dbReference>
<dbReference type="SUPFAM" id="SSF53335">
    <property type="entry name" value="S-adenosyl-L-methionine-dependent methyltransferases"/>
    <property type="match status" value="1"/>
</dbReference>
<dbReference type="Gene3D" id="3.10.129.110">
    <property type="entry name" value="Polyketide synthase dehydratase"/>
    <property type="match status" value="1"/>
</dbReference>
<dbReference type="InterPro" id="IPR014043">
    <property type="entry name" value="Acyl_transferase_dom"/>
</dbReference>
<dbReference type="InterPro" id="IPR018201">
    <property type="entry name" value="Ketoacyl_synth_AS"/>
</dbReference>
<keyword evidence="4" id="KW-0521">NADP</keyword>
<dbReference type="InterPro" id="IPR029063">
    <property type="entry name" value="SAM-dependent_MTases_sf"/>
</dbReference>
<dbReference type="InterPro" id="IPR036291">
    <property type="entry name" value="NAD(P)-bd_dom_sf"/>
</dbReference>
<dbReference type="SMART" id="SM00826">
    <property type="entry name" value="PKS_DH"/>
    <property type="match status" value="1"/>
</dbReference>
<dbReference type="InterPro" id="IPR001227">
    <property type="entry name" value="Ac_transferase_dom_sf"/>
</dbReference>
<dbReference type="Pfam" id="PF00698">
    <property type="entry name" value="Acyl_transf_1"/>
    <property type="match status" value="1"/>
</dbReference>
<dbReference type="OrthoDB" id="329835at2759"/>
<dbReference type="Gene3D" id="3.40.50.150">
    <property type="entry name" value="Vaccinia Virus protein VP39"/>
    <property type="match status" value="1"/>
</dbReference>
<dbReference type="Pfam" id="PF00107">
    <property type="entry name" value="ADH_zinc_N"/>
    <property type="match status" value="1"/>
</dbReference>
<dbReference type="InterPro" id="IPR013149">
    <property type="entry name" value="ADH-like_C"/>
</dbReference>
<feature type="domain" description="Ketosynthase family 3 (KS3)" evidence="10">
    <location>
        <begin position="19"/>
        <end position="441"/>
    </location>
</feature>
<dbReference type="InterPro" id="IPR050091">
    <property type="entry name" value="PKS_NRPS_Biosynth_Enz"/>
</dbReference>
<dbReference type="CDD" id="cd00833">
    <property type="entry name" value="PKS"/>
    <property type="match status" value="1"/>
</dbReference>
<dbReference type="InterPro" id="IPR020841">
    <property type="entry name" value="PKS_Beta-ketoAc_synthase_dom"/>
</dbReference>
<dbReference type="GO" id="GO:0044550">
    <property type="term" value="P:secondary metabolite biosynthetic process"/>
    <property type="evidence" value="ECO:0007669"/>
    <property type="project" value="TreeGrafter"/>
</dbReference>
<dbReference type="Proteomes" id="UP000191522">
    <property type="component" value="Unassembled WGS sequence"/>
</dbReference>
<dbReference type="InterPro" id="IPR042104">
    <property type="entry name" value="PKS_dehydratase_sf"/>
</dbReference>
<feature type="domain" description="Carrier" evidence="9">
    <location>
        <begin position="2529"/>
        <end position="2605"/>
    </location>
</feature>
<evidence type="ECO:0000256" key="3">
    <source>
        <dbReference type="ARBA" id="ARBA00022679"/>
    </source>
</evidence>
<dbReference type="SMART" id="SM00827">
    <property type="entry name" value="PKS_AT"/>
    <property type="match status" value="1"/>
</dbReference>
<keyword evidence="1" id="KW-0596">Phosphopantetheine</keyword>
<dbReference type="CDD" id="cd05195">
    <property type="entry name" value="enoyl_red"/>
    <property type="match status" value="1"/>
</dbReference>
<evidence type="ECO:0000256" key="4">
    <source>
        <dbReference type="ARBA" id="ARBA00022857"/>
    </source>
</evidence>
<dbReference type="InterPro" id="IPR020807">
    <property type="entry name" value="PKS_DH"/>
</dbReference>
<comment type="caution">
    <text evidence="12">The sequence shown here is derived from an EMBL/GenBank/DDBJ whole genome shotgun (WGS) entry which is preliminary data.</text>
</comment>
<dbReference type="SUPFAM" id="SSF55048">
    <property type="entry name" value="Probable ACP-binding domain of malonyl-CoA ACP transacylase"/>
    <property type="match status" value="1"/>
</dbReference>
<dbReference type="Pfam" id="PF21089">
    <property type="entry name" value="PKS_DH_N"/>
    <property type="match status" value="1"/>
</dbReference>
<dbReference type="PANTHER" id="PTHR43775">
    <property type="entry name" value="FATTY ACID SYNTHASE"/>
    <property type="match status" value="1"/>
</dbReference>
<dbReference type="InterPro" id="IPR011032">
    <property type="entry name" value="GroES-like_sf"/>
</dbReference>
<dbReference type="Gene3D" id="3.30.70.3290">
    <property type="match status" value="1"/>
</dbReference>
<evidence type="ECO:0000259" key="10">
    <source>
        <dbReference type="PROSITE" id="PS52004"/>
    </source>
</evidence>
<dbReference type="InterPro" id="IPR049552">
    <property type="entry name" value="PKS_DH_N"/>
</dbReference>
<dbReference type="EMBL" id="MDYL01000026">
    <property type="protein sequence ID" value="OQD70173.1"/>
    <property type="molecule type" value="Genomic_DNA"/>
</dbReference>
<protein>
    <submittedName>
        <fullName evidence="12">Uncharacterized protein</fullName>
    </submittedName>
</protein>
<dbReference type="SUPFAM" id="SSF50129">
    <property type="entry name" value="GroES-like"/>
    <property type="match status" value="1"/>
</dbReference>
<dbReference type="GO" id="GO:0004315">
    <property type="term" value="F:3-oxoacyl-[acyl-carrier-protein] synthase activity"/>
    <property type="evidence" value="ECO:0007669"/>
    <property type="project" value="InterPro"/>
</dbReference>
<dbReference type="Pfam" id="PF02801">
    <property type="entry name" value="Ketoacyl-synt_C"/>
    <property type="match status" value="1"/>
</dbReference>
<dbReference type="Gene3D" id="3.40.50.720">
    <property type="entry name" value="NAD(P)-binding Rossmann-like Domain"/>
    <property type="match status" value="2"/>
</dbReference>
<feature type="domain" description="PKS/mFAS DH" evidence="11">
    <location>
        <begin position="1005"/>
        <end position="1326"/>
    </location>
</feature>
<dbReference type="GO" id="GO:0016491">
    <property type="term" value="F:oxidoreductase activity"/>
    <property type="evidence" value="ECO:0007669"/>
    <property type="project" value="UniProtKB-KW"/>
</dbReference>
<dbReference type="SMART" id="SM00822">
    <property type="entry name" value="PKS_KR"/>
    <property type="match status" value="1"/>
</dbReference>
<keyword evidence="6" id="KW-0511">Multifunctional enzyme</keyword>
<feature type="region of interest" description="N-terminal hotdog fold" evidence="8">
    <location>
        <begin position="1005"/>
        <end position="1138"/>
    </location>
</feature>
<evidence type="ECO:0000313" key="13">
    <source>
        <dbReference type="Proteomes" id="UP000191522"/>
    </source>
</evidence>
<dbReference type="InterPro" id="IPR016036">
    <property type="entry name" value="Malonyl_transacylase_ACP-bd"/>
</dbReference>
<organism evidence="12 13">
    <name type="scientific">Penicillium decumbens</name>
    <dbReference type="NCBI Taxonomy" id="69771"/>
    <lineage>
        <taxon>Eukaryota</taxon>
        <taxon>Fungi</taxon>
        <taxon>Dikarya</taxon>
        <taxon>Ascomycota</taxon>
        <taxon>Pezizomycotina</taxon>
        <taxon>Eurotiomycetes</taxon>
        <taxon>Eurotiomycetidae</taxon>
        <taxon>Eurotiales</taxon>
        <taxon>Aspergillaceae</taxon>
        <taxon>Penicillium</taxon>
    </lineage>
</organism>
<dbReference type="Pfam" id="PF08659">
    <property type="entry name" value="KR"/>
    <property type="match status" value="1"/>
</dbReference>
<dbReference type="SMART" id="SM00829">
    <property type="entry name" value="PKS_ER"/>
    <property type="match status" value="1"/>
</dbReference>
<dbReference type="InterPro" id="IPR057326">
    <property type="entry name" value="KR_dom"/>
</dbReference>
<dbReference type="PROSITE" id="PS52019">
    <property type="entry name" value="PKS_MFAS_DH"/>
    <property type="match status" value="1"/>
</dbReference>
<evidence type="ECO:0000256" key="2">
    <source>
        <dbReference type="ARBA" id="ARBA00022553"/>
    </source>
</evidence>
<keyword evidence="2" id="KW-0597">Phosphoprotein</keyword>
<gene>
    <name evidence="12" type="ORF">PENDEC_c026G01212</name>
</gene>
<dbReference type="Gene3D" id="3.40.47.10">
    <property type="match status" value="1"/>
</dbReference>
<dbReference type="InterPro" id="IPR016039">
    <property type="entry name" value="Thiolase-like"/>
</dbReference>
<evidence type="ECO:0000256" key="6">
    <source>
        <dbReference type="ARBA" id="ARBA00023268"/>
    </source>
</evidence>
<dbReference type="PROSITE" id="PS00606">
    <property type="entry name" value="KS3_1"/>
    <property type="match status" value="1"/>
</dbReference>
<dbReference type="GO" id="GO:0004312">
    <property type="term" value="F:fatty acid synthase activity"/>
    <property type="evidence" value="ECO:0007669"/>
    <property type="project" value="TreeGrafter"/>
</dbReference>
<dbReference type="GO" id="GO:0006633">
    <property type="term" value="P:fatty acid biosynthetic process"/>
    <property type="evidence" value="ECO:0007669"/>
    <property type="project" value="InterPro"/>
</dbReference>
<evidence type="ECO:0000256" key="1">
    <source>
        <dbReference type="ARBA" id="ARBA00022450"/>
    </source>
</evidence>
<dbReference type="InterPro" id="IPR016035">
    <property type="entry name" value="Acyl_Trfase/lysoPLipase"/>
</dbReference>
<dbReference type="InterPro" id="IPR014031">
    <property type="entry name" value="Ketoacyl_synth_C"/>
</dbReference>
<evidence type="ECO:0000256" key="5">
    <source>
        <dbReference type="ARBA" id="ARBA00023002"/>
    </source>
</evidence>
<dbReference type="Pfam" id="PF08242">
    <property type="entry name" value="Methyltransf_12"/>
    <property type="match status" value="1"/>
</dbReference>
<name>A0A1V6NZM7_PENDC</name>
<dbReference type="InterPro" id="IPR049551">
    <property type="entry name" value="PKS_DH_C"/>
</dbReference>
<dbReference type="InterPro" id="IPR032821">
    <property type="entry name" value="PKS_assoc"/>
</dbReference>